<proteinExistence type="predicted"/>
<organism evidence="1 2">
    <name type="scientific">Candidatus Uhrbacteria bacterium GW2011_GWC2_41_11</name>
    <dbReference type="NCBI Taxonomy" id="1618985"/>
    <lineage>
        <taxon>Bacteria</taxon>
        <taxon>Candidatus Uhriibacteriota</taxon>
    </lineage>
</organism>
<name>A0A0G0UEC3_9BACT</name>
<evidence type="ECO:0000313" key="2">
    <source>
        <dbReference type="Proteomes" id="UP000034616"/>
    </source>
</evidence>
<evidence type="ECO:0000313" key="1">
    <source>
        <dbReference type="EMBL" id="KKR87253.1"/>
    </source>
</evidence>
<comment type="caution">
    <text evidence="1">The sequence shown here is derived from an EMBL/GenBank/DDBJ whole genome shotgun (WGS) entry which is preliminary data.</text>
</comment>
<reference evidence="1 2" key="1">
    <citation type="journal article" date="2015" name="Nature">
        <title>rRNA introns, odd ribosomes, and small enigmatic genomes across a large radiation of phyla.</title>
        <authorList>
            <person name="Brown C.T."/>
            <person name="Hug L.A."/>
            <person name="Thomas B.C."/>
            <person name="Sharon I."/>
            <person name="Castelle C.J."/>
            <person name="Singh A."/>
            <person name="Wilkins M.J."/>
            <person name="Williams K.H."/>
            <person name="Banfield J.F."/>
        </authorList>
    </citation>
    <scope>NUCLEOTIDE SEQUENCE [LARGE SCALE GENOMIC DNA]</scope>
</reference>
<accession>A0A0G0UEC3</accession>
<protein>
    <submittedName>
        <fullName evidence="1">Uncharacterized protein</fullName>
    </submittedName>
</protein>
<gene>
    <name evidence="1" type="ORF">UU35_C0004G0026</name>
</gene>
<dbReference type="AlphaFoldDB" id="A0A0G0UEC3"/>
<sequence>MQENMLSYREGGYLCGFGGCKAPCRPIPIWMPGRMFPSMNMKKEVRITFVVENLIFRTTQLQRMSA</sequence>
<dbReference type="EMBL" id="LCAH01000004">
    <property type="protein sequence ID" value="KKR87253.1"/>
    <property type="molecule type" value="Genomic_DNA"/>
</dbReference>
<dbReference type="Proteomes" id="UP000034616">
    <property type="component" value="Unassembled WGS sequence"/>
</dbReference>